<feature type="chain" id="PRO_5010853847" evidence="1">
    <location>
        <begin position="19"/>
        <end position="80"/>
    </location>
</feature>
<dbReference type="AlphaFoldDB" id="A0A1X7TL58"/>
<evidence type="ECO:0000256" key="1">
    <source>
        <dbReference type="SAM" id="SignalP"/>
    </source>
</evidence>
<reference evidence="2" key="1">
    <citation type="submission" date="2017-05" db="UniProtKB">
        <authorList>
            <consortium name="EnsemblMetazoa"/>
        </authorList>
    </citation>
    <scope>IDENTIFICATION</scope>
</reference>
<accession>A0A1X7TL58</accession>
<feature type="signal peptide" evidence="1">
    <location>
        <begin position="1"/>
        <end position="18"/>
    </location>
</feature>
<evidence type="ECO:0000313" key="2">
    <source>
        <dbReference type="EnsemblMetazoa" id="Aqu2.1.15555_001"/>
    </source>
</evidence>
<sequence>GIPDVVLINCRMFTIVTAEILLCYGSASVSGSREVKIDFKVSQFIYLLDAATVAPAPTEAIVVENKSGIHEVPDPPFSQG</sequence>
<proteinExistence type="predicted"/>
<dbReference type="InParanoid" id="A0A1X7TL58"/>
<keyword evidence="1" id="KW-0732">Signal</keyword>
<organism evidence="2">
    <name type="scientific">Amphimedon queenslandica</name>
    <name type="common">Sponge</name>
    <dbReference type="NCBI Taxonomy" id="400682"/>
    <lineage>
        <taxon>Eukaryota</taxon>
        <taxon>Metazoa</taxon>
        <taxon>Porifera</taxon>
        <taxon>Demospongiae</taxon>
        <taxon>Heteroscleromorpha</taxon>
        <taxon>Haplosclerida</taxon>
        <taxon>Niphatidae</taxon>
        <taxon>Amphimedon</taxon>
    </lineage>
</organism>
<dbReference type="EnsemblMetazoa" id="Aqu2.1.15555_001">
    <property type="protein sequence ID" value="Aqu2.1.15555_001"/>
    <property type="gene ID" value="Aqu2.1.15555"/>
</dbReference>
<protein>
    <submittedName>
        <fullName evidence="2">Uncharacterized protein</fullName>
    </submittedName>
</protein>
<name>A0A1X7TL58_AMPQE</name>